<name>A0AA35TKL3_GEOBA</name>
<accession>A0AA35TKL3</accession>
<evidence type="ECO:0000313" key="6">
    <source>
        <dbReference type="EMBL" id="CAI8049652.1"/>
    </source>
</evidence>
<organism evidence="6 7">
    <name type="scientific">Geodia barretti</name>
    <name type="common">Barrett's horny sponge</name>
    <dbReference type="NCBI Taxonomy" id="519541"/>
    <lineage>
        <taxon>Eukaryota</taxon>
        <taxon>Metazoa</taxon>
        <taxon>Porifera</taxon>
        <taxon>Demospongiae</taxon>
        <taxon>Heteroscleromorpha</taxon>
        <taxon>Tetractinellida</taxon>
        <taxon>Astrophorina</taxon>
        <taxon>Geodiidae</taxon>
        <taxon>Geodia</taxon>
    </lineage>
</organism>
<feature type="region of interest" description="Disordered" evidence="5">
    <location>
        <begin position="1"/>
        <end position="37"/>
    </location>
</feature>
<dbReference type="InterPro" id="IPR035987">
    <property type="entry name" value="Ribosomal_uS8_sf"/>
</dbReference>
<proteinExistence type="inferred from homology"/>
<dbReference type="SUPFAM" id="SSF56047">
    <property type="entry name" value="Ribosomal protein S8"/>
    <property type="match status" value="1"/>
</dbReference>
<reference evidence="6" key="1">
    <citation type="submission" date="2023-03" db="EMBL/GenBank/DDBJ databases">
        <authorList>
            <person name="Steffen K."/>
            <person name="Cardenas P."/>
        </authorList>
    </citation>
    <scope>NUCLEOTIDE SEQUENCE</scope>
</reference>
<sequence>MPGEDANTCESHNRTSRTAETYQTQSDPCISPPKTTRSKTSSTLVFVAFAVLLLTQRKSSHDLILCACVVTPLFLTAHGGLVKTQVMVRMSVLNDALRAICNAEKRGKRQVLLRPCSKVLVKFLTVMMKHGYIGEFEIVDDHRGGKIVVFLNGRLNKCGVISPRFDVPISEIEKWARNLLPSRQFGYIVLTTSSGIMDHEEARRKHTGGKILGFFY</sequence>
<dbReference type="FunFam" id="3.30.1490.10:FF:000002">
    <property type="entry name" value="40S ribosomal protein S15a"/>
    <property type="match status" value="1"/>
</dbReference>
<dbReference type="PROSITE" id="PS00053">
    <property type="entry name" value="RIBOSOMAL_S8"/>
    <property type="match status" value="1"/>
</dbReference>
<dbReference type="GO" id="GO:0005840">
    <property type="term" value="C:ribosome"/>
    <property type="evidence" value="ECO:0007669"/>
    <property type="project" value="UniProtKB-KW"/>
</dbReference>
<evidence type="ECO:0000256" key="3">
    <source>
        <dbReference type="ARBA" id="ARBA00023274"/>
    </source>
</evidence>
<feature type="compositionally biased region" description="Polar residues" evidence="5">
    <location>
        <begin position="16"/>
        <end position="28"/>
    </location>
</feature>
<evidence type="ECO:0000256" key="1">
    <source>
        <dbReference type="ARBA" id="ARBA00006471"/>
    </source>
</evidence>
<dbReference type="InterPro" id="IPR000630">
    <property type="entry name" value="Ribosomal_uS8"/>
</dbReference>
<dbReference type="AlphaFoldDB" id="A0AA35TKL3"/>
<dbReference type="NCBIfam" id="NF003115">
    <property type="entry name" value="PRK04034.1"/>
    <property type="match status" value="1"/>
</dbReference>
<dbReference type="PANTHER" id="PTHR11758">
    <property type="entry name" value="40S RIBOSOMAL PROTEIN S15A"/>
    <property type="match status" value="1"/>
</dbReference>
<keyword evidence="7" id="KW-1185">Reference proteome</keyword>
<dbReference type="FunFam" id="3.30.1370.30:FF:000001">
    <property type="entry name" value="40S ribosomal protein S15a"/>
    <property type="match status" value="1"/>
</dbReference>
<dbReference type="InterPro" id="IPR047863">
    <property type="entry name" value="Ribosomal_uS8_CS"/>
</dbReference>
<dbReference type="Pfam" id="PF00410">
    <property type="entry name" value="Ribosomal_S8"/>
    <property type="match status" value="1"/>
</dbReference>
<dbReference type="GO" id="GO:0003735">
    <property type="term" value="F:structural constituent of ribosome"/>
    <property type="evidence" value="ECO:0007669"/>
    <property type="project" value="InterPro"/>
</dbReference>
<evidence type="ECO:0000256" key="2">
    <source>
        <dbReference type="ARBA" id="ARBA00022980"/>
    </source>
</evidence>
<dbReference type="Gene3D" id="3.30.1490.10">
    <property type="match status" value="1"/>
</dbReference>
<dbReference type="EMBL" id="CASHTH010003806">
    <property type="protein sequence ID" value="CAI8049652.1"/>
    <property type="molecule type" value="Genomic_DNA"/>
</dbReference>
<dbReference type="GO" id="GO:0006412">
    <property type="term" value="P:translation"/>
    <property type="evidence" value="ECO:0007669"/>
    <property type="project" value="InterPro"/>
</dbReference>
<evidence type="ECO:0000256" key="4">
    <source>
        <dbReference type="RuleBase" id="RU003660"/>
    </source>
</evidence>
<protein>
    <submittedName>
        <fullName evidence="6">40S ribosomal protein S15a</fullName>
    </submittedName>
</protein>
<keyword evidence="2 4" id="KW-0689">Ribosomal protein</keyword>
<dbReference type="Proteomes" id="UP001174909">
    <property type="component" value="Unassembled WGS sequence"/>
</dbReference>
<comment type="caution">
    <text evidence="6">The sequence shown here is derived from an EMBL/GenBank/DDBJ whole genome shotgun (WGS) entry which is preliminary data.</text>
</comment>
<dbReference type="GO" id="GO:1990904">
    <property type="term" value="C:ribonucleoprotein complex"/>
    <property type="evidence" value="ECO:0007669"/>
    <property type="project" value="UniProtKB-KW"/>
</dbReference>
<keyword evidence="3 4" id="KW-0687">Ribonucleoprotein</keyword>
<gene>
    <name evidence="6" type="ORF">GBAR_LOCUS27337</name>
</gene>
<evidence type="ECO:0000256" key="5">
    <source>
        <dbReference type="SAM" id="MobiDB-lite"/>
    </source>
</evidence>
<evidence type="ECO:0000313" key="7">
    <source>
        <dbReference type="Proteomes" id="UP001174909"/>
    </source>
</evidence>
<dbReference type="Gene3D" id="3.30.1370.30">
    <property type="match status" value="1"/>
</dbReference>
<comment type="similarity">
    <text evidence="1 4">Belongs to the universal ribosomal protein uS8 family.</text>
</comment>